<keyword evidence="2" id="KW-1185">Reference proteome</keyword>
<reference evidence="1 2" key="1">
    <citation type="submission" date="2020-04" db="EMBL/GenBank/DDBJ databases">
        <title>Novosphingobium sp. TW-4 isolated from soil.</title>
        <authorList>
            <person name="Dahal R.H."/>
            <person name="Chaudhary D.K."/>
        </authorList>
    </citation>
    <scope>NUCLEOTIDE SEQUENCE [LARGE SCALE GENOMIC DNA]</scope>
    <source>
        <strain evidence="1 2">TW-4</strain>
    </source>
</reference>
<proteinExistence type="predicted"/>
<gene>
    <name evidence="1" type="ORF">HHL27_21630</name>
</gene>
<evidence type="ECO:0000313" key="1">
    <source>
        <dbReference type="EMBL" id="NML96260.1"/>
    </source>
</evidence>
<dbReference type="Proteomes" id="UP000583556">
    <property type="component" value="Unassembled WGS sequence"/>
</dbReference>
<evidence type="ECO:0000313" key="2">
    <source>
        <dbReference type="Proteomes" id="UP000583556"/>
    </source>
</evidence>
<dbReference type="AlphaFoldDB" id="A0A7Y0GBL8"/>
<name>A0A7Y0GBL8_9SPHN</name>
<sequence length="61" mass="6255">MKDNAQSPEILEIVAALEAAALALENLGAFAAAAYVSQSLDSLAGSEDGWREGYQERGGAG</sequence>
<comment type="caution">
    <text evidence="1">The sequence shown here is derived from an EMBL/GenBank/DDBJ whole genome shotgun (WGS) entry which is preliminary data.</text>
</comment>
<organism evidence="1 2">
    <name type="scientific">Novosphingobium olei</name>
    <dbReference type="NCBI Taxonomy" id="2728851"/>
    <lineage>
        <taxon>Bacteria</taxon>
        <taxon>Pseudomonadati</taxon>
        <taxon>Pseudomonadota</taxon>
        <taxon>Alphaproteobacteria</taxon>
        <taxon>Sphingomonadales</taxon>
        <taxon>Sphingomonadaceae</taxon>
        <taxon>Novosphingobium</taxon>
    </lineage>
</organism>
<dbReference type="RefSeq" id="WP_169495450.1">
    <property type="nucleotide sequence ID" value="NZ_JABBGM010000023.1"/>
</dbReference>
<dbReference type="EMBL" id="JABBGM010000023">
    <property type="protein sequence ID" value="NML96260.1"/>
    <property type="molecule type" value="Genomic_DNA"/>
</dbReference>
<protein>
    <submittedName>
        <fullName evidence="1">Uncharacterized protein</fullName>
    </submittedName>
</protein>
<accession>A0A7Y0GBL8</accession>